<dbReference type="SFLD" id="SFLDG00358">
    <property type="entry name" value="Main_(cytGST)"/>
    <property type="match status" value="1"/>
</dbReference>
<feature type="domain" description="GST C-terminal" evidence="7">
    <location>
        <begin position="43"/>
        <end position="164"/>
    </location>
</feature>
<feature type="domain" description="GST N-terminal" evidence="6">
    <location>
        <begin position="1"/>
        <end position="34"/>
    </location>
</feature>
<evidence type="ECO:0000256" key="5">
    <source>
        <dbReference type="RuleBase" id="RU003494"/>
    </source>
</evidence>
<dbReference type="PROSITE" id="PS50405">
    <property type="entry name" value="GST_CTER"/>
    <property type="match status" value="1"/>
</dbReference>
<comment type="similarity">
    <text evidence="1 5">Belongs to the GST superfamily.</text>
</comment>
<dbReference type="SUPFAM" id="SSF47616">
    <property type="entry name" value="GST C-terminal domain-like"/>
    <property type="match status" value="1"/>
</dbReference>
<dbReference type="GO" id="GO:0006749">
    <property type="term" value="P:glutathione metabolic process"/>
    <property type="evidence" value="ECO:0007669"/>
    <property type="project" value="TreeGrafter"/>
</dbReference>
<dbReference type="InterPro" id="IPR004045">
    <property type="entry name" value="Glutathione_S-Trfase_N"/>
</dbReference>
<dbReference type="Proteomes" id="UP001251528">
    <property type="component" value="Unassembled WGS sequence"/>
</dbReference>
<dbReference type="InterPro" id="IPR004046">
    <property type="entry name" value="GST_C"/>
</dbReference>
<dbReference type="InterPro" id="IPR040079">
    <property type="entry name" value="Glutathione_S-Trfase"/>
</dbReference>
<organism evidence="8 9">
    <name type="scientific">Conoideocrella luteorostrata</name>
    <dbReference type="NCBI Taxonomy" id="1105319"/>
    <lineage>
        <taxon>Eukaryota</taxon>
        <taxon>Fungi</taxon>
        <taxon>Dikarya</taxon>
        <taxon>Ascomycota</taxon>
        <taxon>Pezizomycotina</taxon>
        <taxon>Sordariomycetes</taxon>
        <taxon>Hypocreomycetidae</taxon>
        <taxon>Hypocreales</taxon>
        <taxon>Clavicipitaceae</taxon>
        <taxon>Conoideocrella</taxon>
    </lineage>
</organism>
<dbReference type="Pfam" id="PF00043">
    <property type="entry name" value="GST_C"/>
    <property type="match status" value="1"/>
</dbReference>
<gene>
    <name evidence="8" type="ORF">QQS21_006360</name>
</gene>
<dbReference type="GO" id="GO:0043295">
    <property type="term" value="F:glutathione binding"/>
    <property type="evidence" value="ECO:0007669"/>
    <property type="project" value="TreeGrafter"/>
</dbReference>
<dbReference type="InterPro" id="IPR036282">
    <property type="entry name" value="Glutathione-S-Trfase_C_sf"/>
</dbReference>
<dbReference type="Gene3D" id="1.20.1050.10">
    <property type="match status" value="1"/>
</dbReference>
<dbReference type="Pfam" id="PF02798">
    <property type="entry name" value="GST_N"/>
    <property type="match status" value="1"/>
</dbReference>
<sequence>MPFGQIPAFEDGSLRLYESRAIGRYVASKYRGHGPDLIPAVNDSMGWALLEQFASVEYSQFFDAALPVLWLKVYNPARGIPSDEAAIKSSTEKLHAKMDVLDQILGGQKYLGGPDFTIVDAFYMPAVDALYQAGESEAFEQRPNLSSWWKTVSQRASWQKVSTM</sequence>
<evidence type="ECO:0000313" key="8">
    <source>
        <dbReference type="EMBL" id="KAK2596212.1"/>
    </source>
</evidence>
<dbReference type="EC" id="2.5.1.18" evidence="2"/>
<dbReference type="SUPFAM" id="SSF52833">
    <property type="entry name" value="Thioredoxin-like"/>
    <property type="match status" value="1"/>
</dbReference>
<accession>A0AAJ0CMW2</accession>
<dbReference type="PANTHER" id="PTHR43900">
    <property type="entry name" value="GLUTATHIONE S-TRANSFERASE RHO"/>
    <property type="match status" value="1"/>
</dbReference>
<dbReference type="AlphaFoldDB" id="A0AAJ0CMW2"/>
<evidence type="ECO:0000256" key="2">
    <source>
        <dbReference type="ARBA" id="ARBA00012452"/>
    </source>
</evidence>
<reference evidence="8" key="1">
    <citation type="submission" date="2023-06" db="EMBL/GenBank/DDBJ databases">
        <title>Conoideocrella luteorostrata (Hypocreales: Clavicipitaceae), a potential biocontrol fungus for elongate hemlock scale in United States Christmas tree production areas.</title>
        <authorList>
            <person name="Barrett H."/>
            <person name="Lovett B."/>
            <person name="Macias A.M."/>
            <person name="Stajich J.E."/>
            <person name="Kasson M.T."/>
        </authorList>
    </citation>
    <scope>NUCLEOTIDE SEQUENCE</scope>
    <source>
        <strain evidence="8">ARSEF 14590</strain>
    </source>
</reference>
<evidence type="ECO:0000256" key="4">
    <source>
        <dbReference type="ARBA" id="ARBA00047960"/>
    </source>
</evidence>
<dbReference type="Gene3D" id="3.40.30.10">
    <property type="entry name" value="Glutaredoxin"/>
    <property type="match status" value="1"/>
</dbReference>
<proteinExistence type="inferred from homology"/>
<dbReference type="GO" id="GO:0005737">
    <property type="term" value="C:cytoplasm"/>
    <property type="evidence" value="ECO:0007669"/>
    <property type="project" value="TreeGrafter"/>
</dbReference>
<comment type="caution">
    <text evidence="8">The sequence shown here is derived from an EMBL/GenBank/DDBJ whole genome shotgun (WGS) entry which is preliminary data.</text>
</comment>
<dbReference type="PANTHER" id="PTHR43900:SF3">
    <property type="entry name" value="GLUTATHIONE S-TRANSFERASE RHO"/>
    <property type="match status" value="1"/>
</dbReference>
<dbReference type="SFLD" id="SFLDS00019">
    <property type="entry name" value="Glutathione_Transferase_(cytos"/>
    <property type="match status" value="1"/>
</dbReference>
<dbReference type="PROSITE" id="PS50404">
    <property type="entry name" value="GST_NTER"/>
    <property type="match status" value="1"/>
</dbReference>
<evidence type="ECO:0000259" key="6">
    <source>
        <dbReference type="PROSITE" id="PS50404"/>
    </source>
</evidence>
<evidence type="ECO:0000256" key="3">
    <source>
        <dbReference type="ARBA" id="ARBA00022679"/>
    </source>
</evidence>
<protein>
    <recommendedName>
        <fullName evidence="2">glutathione transferase</fullName>
        <ecNumber evidence="2">2.5.1.18</ecNumber>
    </recommendedName>
</protein>
<dbReference type="InterPro" id="IPR010987">
    <property type="entry name" value="Glutathione-S-Trfase_C-like"/>
</dbReference>
<name>A0AAJ0CMW2_9HYPO</name>
<keyword evidence="9" id="KW-1185">Reference proteome</keyword>
<comment type="catalytic activity">
    <reaction evidence="4">
        <text>RX + glutathione = an S-substituted glutathione + a halide anion + H(+)</text>
        <dbReference type="Rhea" id="RHEA:16437"/>
        <dbReference type="ChEBI" id="CHEBI:15378"/>
        <dbReference type="ChEBI" id="CHEBI:16042"/>
        <dbReference type="ChEBI" id="CHEBI:17792"/>
        <dbReference type="ChEBI" id="CHEBI:57925"/>
        <dbReference type="ChEBI" id="CHEBI:90779"/>
        <dbReference type="EC" id="2.5.1.18"/>
    </reaction>
</comment>
<evidence type="ECO:0000256" key="1">
    <source>
        <dbReference type="ARBA" id="ARBA00007409"/>
    </source>
</evidence>
<evidence type="ECO:0000259" key="7">
    <source>
        <dbReference type="PROSITE" id="PS50405"/>
    </source>
</evidence>
<dbReference type="EMBL" id="JASWJB010000117">
    <property type="protein sequence ID" value="KAK2596212.1"/>
    <property type="molecule type" value="Genomic_DNA"/>
</dbReference>
<dbReference type="InterPro" id="IPR036249">
    <property type="entry name" value="Thioredoxin-like_sf"/>
</dbReference>
<evidence type="ECO:0000313" key="9">
    <source>
        <dbReference type="Proteomes" id="UP001251528"/>
    </source>
</evidence>
<keyword evidence="3" id="KW-0808">Transferase</keyword>
<dbReference type="GO" id="GO:0004364">
    <property type="term" value="F:glutathione transferase activity"/>
    <property type="evidence" value="ECO:0007669"/>
    <property type="project" value="UniProtKB-EC"/>
</dbReference>